<evidence type="ECO:0000256" key="9">
    <source>
        <dbReference type="ARBA" id="ARBA00049529"/>
    </source>
</evidence>
<protein>
    <recommendedName>
        <fullName evidence="8">aminodeoxychorismate lyase</fullName>
        <ecNumber evidence="8">4.1.3.38</ecNumber>
    </recommendedName>
</protein>
<keyword evidence="5" id="KW-0289">Folate biosynthesis</keyword>
<comment type="similarity">
    <text evidence="2">Belongs to the class-IV pyridoxal-phosphate-dependent aminotransferase family.</text>
</comment>
<keyword evidence="4" id="KW-0663">Pyridoxal phosphate</keyword>
<sequence length="270" mass="29777">MTITDSLSEQCVSVLDRGLAYGDGVFRTMRLHNQKVQQWPLHYAKLVADCAGLGIVCPDEMLLMQDILRSTQNESAGVIKLIVTRGEGRRGYAPQHEMIPTRIAMYTPLPDYPAQHIQHGVKITVCALRLAHQPRLAGIKHLNRLEQVLARAEWQDASIAEGLMLDQHGLLVCGTMTNVFALSGQKLMTPTLDCCGVAGVTRSRILALAPALGLEMEICPMTLDTLLAADEVMLCNSVIGIWSVSELANTRWRVGPLANTLREKLERKND</sequence>
<dbReference type="InterPro" id="IPR001544">
    <property type="entry name" value="Aminotrans_IV"/>
</dbReference>
<dbReference type="InterPro" id="IPR036038">
    <property type="entry name" value="Aminotransferase-like"/>
</dbReference>
<evidence type="ECO:0000256" key="5">
    <source>
        <dbReference type="ARBA" id="ARBA00022909"/>
    </source>
</evidence>
<dbReference type="PANTHER" id="PTHR42743">
    <property type="entry name" value="AMINO-ACID AMINOTRANSFERASE"/>
    <property type="match status" value="1"/>
</dbReference>
<dbReference type="AlphaFoldDB" id="E6QRZ2"/>
<evidence type="ECO:0000256" key="3">
    <source>
        <dbReference type="ARBA" id="ARBA00011738"/>
    </source>
</evidence>
<reference evidence="10" key="1">
    <citation type="submission" date="2009-10" db="EMBL/GenBank/DDBJ databases">
        <title>Diversity of trophic interactions inside an arsenic-rich microbial ecosystem.</title>
        <authorList>
            <person name="Bertin P.N."/>
            <person name="Heinrich-Salmeron A."/>
            <person name="Pelletier E."/>
            <person name="Goulhen-Chollet F."/>
            <person name="Arsene-Ploetze F."/>
            <person name="Gallien S."/>
            <person name="Calteau A."/>
            <person name="Vallenet D."/>
            <person name="Casiot C."/>
            <person name="Chane-Woon-Ming B."/>
            <person name="Giloteaux L."/>
            <person name="Barakat M."/>
            <person name="Bonnefoy V."/>
            <person name="Bruneel O."/>
            <person name="Chandler M."/>
            <person name="Cleiss J."/>
            <person name="Duran R."/>
            <person name="Elbaz-Poulichet F."/>
            <person name="Fonknechten N."/>
            <person name="Lauga B."/>
            <person name="Mornico D."/>
            <person name="Ortet P."/>
            <person name="Schaeffer C."/>
            <person name="Siguier P."/>
            <person name="Alexander Thil Smith A."/>
            <person name="Van Dorsselaer A."/>
            <person name="Weissenbach J."/>
            <person name="Medigue C."/>
            <person name="Le Paslier D."/>
        </authorList>
    </citation>
    <scope>NUCLEOTIDE SEQUENCE</scope>
</reference>
<dbReference type="PANTHER" id="PTHR42743:SF2">
    <property type="entry name" value="AMINODEOXYCHORISMATE LYASE"/>
    <property type="match status" value="1"/>
</dbReference>
<dbReference type="Pfam" id="PF01063">
    <property type="entry name" value="Aminotran_4"/>
    <property type="match status" value="1"/>
</dbReference>
<proteinExistence type="inferred from homology"/>
<dbReference type="EMBL" id="CABR01000064">
    <property type="protein sequence ID" value="CBI10014.1"/>
    <property type="molecule type" value="Genomic_DNA"/>
</dbReference>
<evidence type="ECO:0000256" key="8">
    <source>
        <dbReference type="ARBA" id="ARBA00035676"/>
    </source>
</evidence>
<dbReference type="NCBIfam" id="NF004761">
    <property type="entry name" value="PRK06092.1"/>
    <property type="match status" value="1"/>
</dbReference>
<accession>E6QRZ2</accession>
<comment type="subunit">
    <text evidence="3">Homodimer.</text>
</comment>
<gene>
    <name evidence="10" type="primary">pabC</name>
    <name evidence="10" type="ORF">CARN7_0770</name>
</gene>
<evidence type="ECO:0000256" key="7">
    <source>
        <dbReference type="ARBA" id="ARBA00035633"/>
    </source>
</evidence>
<dbReference type="GO" id="GO:0046656">
    <property type="term" value="P:folic acid biosynthetic process"/>
    <property type="evidence" value="ECO:0007669"/>
    <property type="project" value="UniProtKB-KW"/>
</dbReference>
<dbReference type="GO" id="GO:0008696">
    <property type="term" value="F:4-amino-4-deoxychorismate lyase activity"/>
    <property type="evidence" value="ECO:0007669"/>
    <property type="project" value="UniProtKB-EC"/>
</dbReference>
<dbReference type="Gene3D" id="3.20.10.10">
    <property type="entry name" value="D-amino Acid Aminotransferase, subunit A, domain 2"/>
    <property type="match status" value="1"/>
</dbReference>
<dbReference type="GO" id="GO:0030170">
    <property type="term" value="F:pyridoxal phosphate binding"/>
    <property type="evidence" value="ECO:0007669"/>
    <property type="project" value="InterPro"/>
</dbReference>
<dbReference type="CDD" id="cd01559">
    <property type="entry name" value="ADCL_like"/>
    <property type="match status" value="1"/>
</dbReference>
<comment type="caution">
    <text evidence="10">The sequence shown here is derived from an EMBL/GenBank/DDBJ whole genome shotgun (WGS) entry which is preliminary data.</text>
</comment>
<dbReference type="NCBIfam" id="TIGR03461">
    <property type="entry name" value="pabC_Proteo"/>
    <property type="match status" value="1"/>
</dbReference>
<dbReference type="InterPro" id="IPR050571">
    <property type="entry name" value="Class-IV_PLP-Dep_Aminotrnsfr"/>
</dbReference>
<comment type="pathway">
    <text evidence="7">Cofactor biosynthesis; tetrahydrofolate biosynthesis; 4-aminobenzoate from chorismate: step 2/2.</text>
</comment>
<evidence type="ECO:0000256" key="4">
    <source>
        <dbReference type="ARBA" id="ARBA00022898"/>
    </source>
</evidence>
<dbReference type="EC" id="4.1.3.38" evidence="8"/>
<comment type="cofactor">
    <cofactor evidence="1">
        <name>pyridoxal 5'-phosphate</name>
        <dbReference type="ChEBI" id="CHEBI:597326"/>
    </cofactor>
</comment>
<name>E6QRZ2_9ZZZZ</name>
<dbReference type="SUPFAM" id="SSF56752">
    <property type="entry name" value="D-aminoacid aminotransferase-like PLP-dependent enzymes"/>
    <property type="match status" value="1"/>
</dbReference>
<dbReference type="GO" id="GO:0005829">
    <property type="term" value="C:cytosol"/>
    <property type="evidence" value="ECO:0007669"/>
    <property type="project" value="TreeGrafter"/>
</dbReference>
<evidence type="ECO:0000256" key="2">
    <source>
        <dbReference type="ARBA" id="ARBA00009320"/>
    </source>
</evidence>
<dbReference type="GO" id="GO:0008153">
    <property type="term" value="P:4-aminobenzoate biosynthetic process"/>
    <property type="evidence" value="ECO:0007669"/>
    <property type="project" value="TreeGrafter"/>
</dbReference>
<dbReference type="InterPro" id="IPR043131">
    <property type="entry name" value="BCAT-like_N"/>
</dbReference>
<evidence type="ECO:0000256" key="6">
    <source>
        <dbReference type="ARBA" id="ARBA00023239"/>
    </source>
</evidence>
<organism evidence="10">
    <name type="scientific">mine drainage metagenome</name>
    <dbReference type="NCBI Taxonomy" id="410659"/>
    <lineage>
        <taxon>unclassified sequences</taxon>
        <taxon>metagenomes</taxon>
        <taxon>ecological metagenomes</taxon>
    </lineage>
</organism>
<evidence type="ECO:0000256" key="1">
    <source>
        <dbReference type="ARBA" id="ARBA00001933"/>
    </source>
</evidence>
<comment type="catalytic activity">
    <reaction evidence="9">
        <text>4-amino-4-deoxychorismate = 4-aminobenzoate + pyruvate + H(+)</text>
        <dbReference type="Rhea" id="RHEA:16201"/>
        <dbReference type="ChEBI" id="CHEBI:15361"/>
        <dbReference type="ChEBI" id="CHEBI:15378"/>
        <dbReference type="ChEBI" id="CHEBI:17836"/>
        <dbReference type="ChEBI" id="CHEBI:58406"/>
        <dbReference type="EC" id="4.1.3.38"/>
    </reaction>
</comment>
<dbReference type="InterPro" id="IPR017824">
    <property type="entry name" value="Aminodeoxychorismate_lyase_IV"/>
</dbReference>
<dbReference type="InterPro" id="IPR043132">
    <property type="entry name" value="BCAT-like_C"/>
</dbReference>
<evidence type="ECO:0000313" key="10">
    <source>
        <dbReference type="EMBL" id="CBI10014.1"/>
    </source>
</evidence>
<dbReference type="FunFam" id="3.20.10.10:FF:000002">
    <property type="entry name" value="D-alanine aminotransferase"/>
    <property type="match status" value="1"/>
</dbReference>
<dbReference type="Gene3D" id="3.30.470.10">
    <property type="match status" value="1"/>
</dbReference>
<keyword evidence="6 10" id="KW-0456">Lyase</keyword>